<evidence type="ECO:0000313" key="3">
    <source>
        <dbReference type="Proteomes" id="UP001214854"/>
    </source>
</evidence>
<name>A0ABT5HUE5_9CAUL</name>
<gene>
    <name evidence="2" type="ORF">PQU92_09815</name>
</gene>
<sequence>MADDKTAPATVTTMKAQTVRPGLDKPTRHTVSNEELDALCETRREYITEYVWAALGVAVGTLPGTVALLSGYAASGGNYVFKVEGLVQFGLFCAAVAVAASMGLMARRRAVRVRDIEADIRMRAI</sequence>
<keyword evidence="1" id="KW-0472">Membrane</keyword>
<keyword evidence="1" id="KW-0812">Transmembrane</keyword>
<feature type="transmembrane region" description="Helical" evidence="1">
    <location>
        <begin position="86"/>
        <end position="106"/>
    </location>
</feature>
<proteinExistence type="predicted"/>
<feature type="transmembrane region" description="Helical" evidence="1">
    <location>
        <begin position="50"/>
        <end position="74"/>
    </location>
</feature>
<dbReference type="Proteomes" id="UP001214854">
    <property type="component" value="Unassembled WGS sequence"/>
</dbReference>
<dbReference type="RefSeq" id="WP_272748043.1">
    <property type="nucleotide sequence ID" value="NZ_JAQQKX010000007.1"/>
</dbReference>
<organism evidence="2 3">
    <name type="scientific">Asticcacaulis aquaticus</name>
    <dbReference type="NCBI Taxonomy" id="2984212"/>
    <lineage>
        <taxon>Bacteria</taxon>
        <taxon>Pseudomonadati</taxon>
        <taxon>Pseudomonadota</taxon>
        <taxon>Alphaproteobacteria</taxon>
        <taxon>Caulobacterales</taxon>
        <taxon>Caulobacteraceae</taxon>
        <taxon>Asticcacaulis</taxon>
    </lineage>
</organism>
<keyword evidence="3" id="KW-1185">Reference proteome</keyword>
<protein>
    <submittedName>
        <fullName evidence="2">Uncharacterized protein</fullName>
    </submittedName>
</protein>
<evidence type="ECO:0000313" key="2">
    <source>
        <dbReference type="EMBL" id="MDC7683573.1"/>
    </source>
</evidence>
<accession>A0ABT5HUE5</accession>
<dbReference type="EMBL" id="JAQQKX010000007">
    <property type="protein sequence ID" value="MDC7683573.1"/>
    <property type="molecule type" value="Genomic_DNA"/>
</dbReference>
<reference evidence="2 3" key="1">
    <citation type="submission" date="2023-01" db="EMBL/GenBank/DDBJ databases">
        <title>Novel species of the genus Asticcacaulis isolated from rivers.</title>
        <authorList>
            <person name="Lu H."/>
        </authorList>
    </citation>
    <scope>NUCLEOTIDE SEQUENCE [LARGE SCALE GENOMIC DNA]</scope>
    <source>
        <strain evidence="2 3">BYS171W</strain>
    </source>
</reference>
<comment type="caution">
    <text evidence="2">The sequence shown here is derived from an EMBL/GenBank/DDBJ whole genome shotgun (WGS) entry which is preliminary data.</text>
</comment>
<keyword evidence="1" id="KW-1133">Transmembrane helix</keyword>
<evidence type="ECO:0000256" key="1">
    <source>
        <dbReference type="SAM" id="Phobius"/>
    </source>
</evidence>